<feature type="region of interest" description="Disordered" evidence="1">
    <location>
        <begin position="101"/>
        <end position="134"/>
    </location>
</feature>
<proteinExistence type="predicted"/>
<feature type="compositionally biased region" description="Low complexity" evidence="1">
    <location>
        <begin position="282"/>
        <end position="296"/>
    </location>
</feature>
<dbReference type="Proteomes" id="UP000799766">
    <property type="component" value="Unassembled WGS sequence"/>
</dbReference>
<feature type="region of interest" description="Disordered" evidence="1">
    <location>
        <begin position="1"/>
        <end position="28"/>
    </location>
</feature>
<name>A0A6A6NP24_9PEZI</name>
<evidence type="ECO:0000313" key="3">
    <source>
        <dbReference type="Proteomes" id="UP000799766"/>
    </source>
</evidence>
<gene>
    <name evidence="2" type="ORF">BDY21DRAFT_367012</name>
</gene>
<organism evidence="2 3">
    <name type="scientific">Lineolata rhizophorae</name>
    <dbReference type="NCBI Taxonomy" id="578093"/>
    <lineage>
        <taxon>Eukaryota</taxon>
        <taxon>Fungi</taxon>
        <taxon>Dikarya</taxon>
        <taxon>Ascomycota</taxon>
        <taxon>Pezizomycotina</taxon>
        <taxon>Dothideomycetes</taxon>
        <taxon>Dothideomycetes incertae sedis</taxon>
        <taxon>Lineolatales</taxon>
        <taxon>Lineolataceae</taxon>
        <taxon>Lineolata</taxon>
    </lineage>
</organism>
<protein>
    <submittedName>
        <fullName evidence="2">Uncharacterized protein</fullName>
    </submittedName>
</protein>
<evidence type="ECO:0000313" key="2">
    <source>
        <dbReference type="EMBL" id="KAF2453471.1"/>
    </source>
</evidence>
<reference evidence="2" key="1">
    <citation type="journal article" date="2020" name="Stud. Mycol.">
        <title>101 Dothideomycetes genomes: a test case for predicting lifestyles and emergence of pathogens.</title>
        <authorList>
            <person name="Haridas S."/>
            <person name="Albert R."/>
            <person name="Binder M."/>
            <person name="Bloem J."/>
            <person name="Labutti K."/>
            <person name="Salamov A."/>
            <person name="Andreopoulos B."/>
            <person name="Baker S."/>
            <person name="Barry K."/>
            <person name="Bills G."/>
            <person name="Bluhm B."/>
            <person name="Cannon C."/>
            <person name="Castanera R."/>
            <person name="Culley D."/>
            <person name="Daum C."/>
            <person name="Ezra D."/>
            <person name="Gonzalez J."/>
            <person name="Henrissat B."/>
            <person name="Kuo A."/>
            <person name="Liang C."/>
            <person name="Lipzen A."/>
            <person name="Lutzoni F."/>
            <person name="Magnuson J."/>
            <person name="Mondo S."/>
            <person name="Nolan M."/>
            <person name="Ohm R."/>
            <person name="Pangilinan J."/>
            <person name="Park H.-J."/>
            <person name="Ramirez L."/>
            <person name="Alfaro M."/>
            <person name="Sun H."/>
            <person name="Tritt A."/>
            <person name="Yoshinaga Y."/>
            <person name="Zwiers L.-H."/>
            <person name="Turgeon B."/>
            <person name="Goodwin S."/>
            <person name="Spatafora J."/>
            <person name="Crous P."/>
            <person name="Grigoriev I."/>
        </authorList>
    </citation>
    <scope>NUCLEOTIDE SEQUENCE</scope>
    <source>
        <strain evidence="2">ATCC 16933</strain>
    </source>
</reference>
<dbReference type="AlphaFoldDB" id="A0A6A6NP24"/>
<dbReference type="EMBL" id="MU001697">
    <property type="protein sequence ID" value="KAF2453471.1"/>
    <property type="molecule type" value="Genomic_DNA"/>
</dbReference>
<feature type="compositionally biased region" description="Pro residues" evidence="1">
    <location>
        <begin position="252"/>
        <end position="263"/>
    </location>
</feature>
<feature type="compositionally biased region" description="Polar residues" evidence="1">
    <location>
        <begin position="114"/>
        <end position="123"/>
    </location>
</feature>
<accession>A0A6A6NP24</accession>
<keyword evidence="3" id="KW-1185">Reference proteome</keyword>
<feature type="region of interest" description="Disordered" evidence="1">
    <location>
        <begin position="252"/>
        <end position="316"/>
    </location>
</feature>
<sequence>MPGAGQSRRTKTSRGAHAACSMEGPGERPVSLCNKAGVFVEGQEMRGQTKSSVSQLAFRIRLFQGPAGPVEVLLGRAPLGCGSLALSCPAEAPVVHVSRSHAHYKPSQPRATAANLSRQTSQPAIRAAQPSPAQPKIYKAPNDPGAAARFPTLSNRSARLFAGRFGTLPPLPLGLAMWRRCGCGVCKVAGRFPAGFPPARSVELAGSPPSVLAASRLAAWTDDRRLRPFFALCRRSTGAVAARVGLPVLGPKPLPYPRCPPDRPLAGTPSQTSPPQPSAKAPRPTGPTQRPTQSSQFAAKQPPLMKLLDEVASLRP</sequence>
<evidence type="ECO:0000256" key="1">
    <source>
        <dbReference type="SAM" id="MobiDB-lite"/>
    </source>
</evidence>